<keyword evidence="3" id="KW-0255">Endonuclease</keyword>
<evidence type="ECO:0000313" key="7">
    <source>
        <dbReference type="Proteomes" id="UP000316253"/>
    </source>
</evidence>
<dbReference type="PANTHER" id="PTHR33992">
    <property type="entry name" value="RIBONUCLEASE P PROTEIN COMPONENT"/>
    <property type="match status" value="1"/>
</dbReference>
<dbReference type="Proteomes" id="UP000316253">
    <property type="component" value="Unassembled WGS sequence"/>
</dbReference>
<name>A0A554JE19_9BACT</name>
<dbReference type="Pfam" id="PF00825">
    <property type="entry name" value="Ribonuclease_P"/>
    <property type="match status" value="1"/>
</dbReference>
<dbReference type="EMBL" id="VMFD01000003">
    <property type="protein sequence ID" value="TSC66534.1"/>
    <property type="molecule type" value="Genomic_DNA"/>
</dbReference>
<evidence type="ECO:0000256" key="5">
    <source>
        <dbReference type="ARBA" id="ARBA00022884"/>
    </source>
</evidence>
<comment type="caution">
    <text evidence="6">The sequence shown here is derived from an EMBL/GenBank/DDBJ whole genome shotgun (WGS) entry which is preliminary data.</text>
</comment>
<keyword evidence="4" id="KW-0378">Hydrolase</keyword>
<accession>A0A554JE19</accession>
<evidence type="ECO:0000256" key="2">
    <source>
        <dbReference type="ARBA" id="ARBA00022722"/>
    </source>
</evidence>
<evidence type="ECO:0000313" key="6">
    <source>
        <dbReference type="EMBL" id="TSC66534.1"/>
    </source>
</evidence>
<dbReference type="GO" id="GO:0000049">
    <property type="term" value="F:tRNA binding"/>
    <property type="evidence" value="ECO:0007669"/>
    <property type="project" value="InterPro"/>
</dbReference>
<dbReference type="InterPro" id="IPR000100">
    <property type="entry name" value="RNase_P"/>
</dbReference>
<dbReference type="InterPro" id="IPR014721">
    <property type="entry name" value="Ribsml_uS5_D2-typ_fold_subgr"/>
</dbReference>
<dbReference type="PANTHER" id="PTHR33992:SF1">
    <property type="entry name" value="RIBONUCLEASE P PROTEIN COMPONENT"/>
    <property type="match status" value="1"/>
</dbReference>
<gene>
    <name evidence="6" type="ORF">CEO22_63</name>
</gene>
<dbReference type="SUPFAM" id="SSF54211">
    <property type="entry name" value="Ribosomal protein S5 domain 2-like"/>
    <property type="match status" value="1"/>
</dbReference>
<reference evidence="6 7" key="1">
    <citation type="submission" date="2017-08" db="EMBL/GenBank/DDBJ databases">
        <title>Mechanisms for carbon and nitrogen cycling indicate functional differentiation within the Candidate Phyla Radiation.</title>
        <authorList>
            <person name="Danczak R.E."/>
            <person name="Johnston M.D."/>
            <person name="Kenah C."/>
            <person name="Slattery M."/>
            <person name="Wrighton K.C."/>
            <person name="Wilkins M.J."/>
        </authorList>
    </citation>
    <scope>NUCLEOTIDE SEQUENCE [LARGE SCALE GENOMIC DNA]</scope>
    <source>
        <strain evidence="6">Gr01-1014_85</strain>
    </source>
</reference>
<proteinExistence type="predicted"/>
<keyword evidence="2" id="KW-0540">Nuclease</keyword>
<evidence type="ECO:0000256" key="4">
    <source>
        <dbReference type="ARBA" id="ARBA00022801"/>
    </source>
</evidence>
<protein>
    <submittedName>
        <fullName evidence="6">Uncharacterized protein</fullName>
    </submittedName>
</protein>
<evidence type="ECO:0000256" key="3">
    <source>
        <dbReference type="ARBA" id="ARBA00022759"/>
    </source>
</evidence>
<evidence type="ECO:0000256" key="1">
    <source>
        <dbReference type="ARBA" id="ARBA00022694"/>
    </source>
</evidence>
<dbReference type="InterPro" id="IPR020568">
    <property type="entry name" value="Ribosomal_Su5_D2-typ_SF"/>
</dbReference>
<dbReference type="Gene3D" id="3.30.230.10">
    <property type="match status" value="1"/>
</dbReference>
<sequence>MLATAYRLNRSSQIAKVQKLGRLVKATVVQVRGLANRRGETRLTVIVSKKAWRLATRRNLWKRQARQLVQSQFCQIESKTGQLKPNIGGFDLVVTLLPLPSGWTTAQYQDKLNQELEQCLRSFVSA</sequence>
<dbReference type="GO" id="GO:0030677">
    <property type="term" value="C:ribonuclease P complex"/>
    <property type="evidence" value="ECO:0007669"/>
    <property type="project" value="TreeGrafter"/>
</dbReference>
<dbReference type="AlphaFoldDB" id="A0A554JE19"/>
<dbReference type="GO" id="GO:0004526">
    <property type="term" value="F:ribonuclease P activity"/>
    <property type="evidence" value="ECO:0007669"/>
    <property type="project" value="InterPro"/>
</dbReference>
<organism evidence="6 7">
    <name type="scientific">Candidatus Berkelbacteria bacterium Gr01-1014_85</name>
    <dbReference type="NCBI Taxonomy" id="2017150"/>
    <lineage>
        <taxon>Bacteria</taxon>
        <taxon>Candidatus Berkelbacteria</taxon>
    </lineage>
</organism>
<keyword evidence="5" id="KW-0694">RNA-binding</keyword>
<dbReference type="GO" id="GO:0042781">
    <property type="term" value="F:3'-tRNA processing endoribonuclease activity"/>
    <property type="evidence" value="ECO:0007669"/>
    <property type="project" value="TreeGrafter"/>
</dbReference>
<keyword evidence="1" id="KW-0819">tRNA processing</keyword>